<evidence type="ECO:0000313" key="1">
    <source>
        <dbReference type="EMBL" id="XBW06954.1"/>
    </source>
</evidence>
<sequence>MGDHDYARYVELHRRLHPDRPPLSERDYWRERHAAADANPGSRCC</sequence>
<organism evidence="1">
    <name type="scientific">Rhodococcus sp. D-6</name>
    <dbReference type="NCBI Taxonomy" id="1387842"/>
    <lineage>
        <taxon>Bacteria</taxon>
        <taxon>Bacillati</taxon>
        <taxon>Actinomycetota</taxon>
        <taxon>Actinomycetes</taxon>
        <taxon>Mycobacteriales</taxon>
        <taxon>Nocardiaceae</taxon>
        <taxon>Rhodococcus</taxon>
    </lineage>
</organism>
<name>A0AAU7V3D9_9NOCA</name>
<dbReference type="EMBL" id="CP132970">
    <property type="protein sequence ID" value="XBW06954.1"/>
    <property type="molecule type" value="Genomic_DNA"/>
</dbReference>
<dbReference type="KEGG" id="rhox:RBB84_23785"/>
<accession>A0AAU7V3D9</accession>
<dbReference type="Pfam" id="PF04328">
    <property type="entry name" value="Sel_put"/>
    <property type="match status" value="1"/>
</dbReference>
<dbReference type="AlphaFoldDB" id="A0AAU7V3D9"/>
<proteinExistence type="predicted"/>
<protein>
    <submittedName>
        <fullName evidence="1">YbdD/YjiX family protein</fullName>
    </submittedName>
</protein>
<gene>
    <name evidence="1" type="ORF">RBB84_23785</name>
</gene>
<reference evidence="1" key="1">
    <citation type="submission" date="2023-08" db="EMBL/GenBank/DDBJ databases">
        <title>The novel hydrolase IpcH responsible for the initial isoprocarb degradation step in Rhodococcus sp. D-6.</title>
        <authorList>
            <person name="Zhu Q."/>
        </authorList>
    </citation>
    <scope>NUCLEOTIDE SEQUENCE</scope>
    <source>
        <strain evidence="1">D-6</strain>
    </source>
</reference>
<dbReference type="InterPro" id="IPR007423">
    <property type="entry name" value="Sel_put"/>
</dbReference>
<dbReference type="RefSeq" id="WP_244866468.1">
    <property type="nucleotide sequence ID" value="NZ_CP132970.1"/>
</dbReference>